<dbReference type="Proteomes" id="UP000604825">
    <property type="component" value="Unassembled WGS sequence"/>
</dbReference>
<feature type="compositionally biased region" description="Basic and acidic residues" evidence="1">
    <location>
        <begin position="93"/>
        <end position="102"/>
    </location>
</feature>
<dbReference type="EMBL" id="CAJGYO010000008">
    <property type="protein sequence ID" value="CAD6250710.1"/>
    <property type="molecule type" value="Genomic_DNA"/>
</dbReference>
<sequence length="102" mass="10470">MGGTPPATAAVAELVERAPPPLEPPLPTGWPCRRRMHGRGRAAAAATRGGSGRASHGRSSGGGGSPPPPPPPEGKGRARRGPGARCLRQSSSPKRELKNRED</sequence>
<reference evidence="2" key="1">
    <citation type="submission" date="2020-10" db="EMBL/GenBank/DDBJ databases">
        <authorList>
            <person name="Han B."/>
            <person name="Lu T."/>
            <person name="Zhao Q."/>
            <person name="Huang X."/>
            <person name="Zhao Y."/>
        </authorList>
    </citation>
    <scope>NUCLEOTIDE SEQUENCE</scope>
</reference>
<evidence type="ECO:0000313" key="2">
    <source>
        <dbReference type="EMBL" id="CAD6250710.1"/>
    </source>
</evidence>
<comment type="caution">
    <text evidence="2">The sequence shown here is derived from an EMBL/GenBank/DDBJ whole genome shotgun (WGS) entry which is preliminary data.</text>
</comment>
<dbReference type="AlphaFoldDB" id="A0A811PWB1"/>
<protein>
    <submittedName>
        <fullName evidence="2">Uncharacterized protein</fullName>
    </submittedName>
</protein>
<evidence type="ECO:0000313" key="3">
    <source>
        <dbReference type="Proteomes" id="UP000604825"/>
    </source>
</evidence>
<feature type="compositionally biased region" description="Pro residues" evidence="1">
    <location>
        <begin position="18"/>
        <end position="28"/>
    </location>
</feature>
<keyword evidence="3" id="KW-1185">Reference proteome</keyword>
<feature type="region of interest" description="Disordered" evidence="1">
    <location>
        <begin position="1"/>
        <end position="102"/>
    </location>
</feature>
<feature type="compositionally biased region" description="Low complexity" evidence="1">
    <location>
        <begin position="41"/>
        <end position="58"/>
    </location>
</feature>
<organism evidence="2 3">
    <name type="scientific">Miscanthus lutarioriparius</name>
    <dbReference type="NCBI Taxonomy" id="422564"/>
    <lineage>
        <taxon>Eukaryota</taxon>
        <taxon>Viridiplantae</taxon>
        <taxon>Streptophyta</taxon>
        <taxon>Embryophyta</taxon>
        <taxon>Tracheophyta</taxon>
        <taxon>Spermatophyta</taxon>
        <taxon>Magnoliopsida</taxon>
        <taxon>Liliopsida</taxon>
        <taxon>Poales</taxon>
        <taxon>Poaceae</taxon>
        <taxon>PACMAD clade</taxon>
        <taxon>Panicoideae</taxon>
        <taxon>Andropogonodae</taxon>
        <taxon>Andropogoneae</taxon>
        <taxon>Saccharinae</taxon>
        <taxon>Miscanthus</taxon>
    </lineage>
</organism>
<name>A0A811PWB1_9POAL</name>
<accession>A0A811PWB1</accession>
<proteinExistence type="predicted"/>
<gene>
    <name evidence="2" type="ORF">NCGR_LOCUS34484</name>
</gene>
<evidence type="ECO:0000256" key="1">
    <source>
        <dbReference type="SAM" id="MobiDB-lite"/>
    </source>
</evidence>